<feature type="compositionally biased region" description="Low complexity" evidence="2">
    <location>
        <begin position="188"/>
        <end position="207"/>
    </location>
</feature>
<protein>
    <recommendedName>
        <fullName evidence="3">Zn(2)-C6 fungal-type domain-containing protein</fullName>
    </recommendedName>
</protein>
<dbReference type="SMART" id="SM00066">
    <property type="entry name" value="GAL4"/>
    <property type="match status" value="1"/>
</dbReference>
<dbReference type="CDD" id="cd00067">
    <property type="entry name" value="GAL4"/>
    <property type="match status" value="1"/>
</dbReference>
<dbReference type="PROSITE" id="PS50048">
    <property type="entry name" value="ZN2_CY6_FUNGAL_2"/>
    <property type="match status" value="1"/>
</dbReference>
<evidence type="ECO:0000256" key="2">
    <source>
        <dbReference type="SAM" id="MobiDB-lite"/>
    </source>
</evidence>
<feature type="compositionally biased region" description="Polar residues" evidence="2">
    <location>
        <begin position="224"/>
        <end position="242"/>
    </location>
</feature>
<sequence>MTRSRTGCLTCRQRKLKCDEQKPVCGQCTKAHRACQPSDGITFRHQHNASMNADGEDEAPTLGGFYSYKNTFDANTVWLEIPKQLTFFNTTNPYEDPGTPELDSRMSSHIQSSYAQKQQDQWNIDHRLRDPTLGTSSALHSHGLEALSAAALYHPPEANMTLQSVPPHTQTYNGHFDPSHPYTENGVSSGSPSATTSTSNNLNFLLNPASDMTSPIDPSLMSPEINQARSISNDGASPQEKSQGPRADGNPEAEHKVAYLLRHFSETPGQWSVK</sequence>
<dbReference type="Gene3D" id="4.10.240.10">
    <property type="entry name" value="Zn(2)-C6 fungal-type DNA-binding domain"/>
    <property type="match status" value="1"/>
</dbReference>
<feature type="region of interest" description="Disordered" evidence="2">
    <location>
        <begin position="160"/>
        <end position="256"/>
    </location>
</feature>
<gene>
    <name evidence="4" type="ORF">N7G274_009927</name>
</gene>
<accession>A0ABR3ZZD3</accession>
<organism evidence="4 5">
    <name type="scientific">Stereocaulon virgatum</name>
    <dbReference type="NCBI Taxonomy" id="373712"/>
    <lineage>
        <taxon>Eukaryota</taxon>
        <taxon>Fungi</taxon>
        <taxon>Dikarya</taxon>
        <taxon>Ascomycota</taxon>
        <taxon>Pezizomycotina</taxon>
        <taxon>Lecanoromycetes</taxon>
        <taxon>OSLEUM clade</taxon>
        <taxon>Lecanoromycetidae</taxon>
        <taxon>Lecanorales</taxon>
        <taxon>Lecanorineae</taxon>
        <taxon>Stereocaulaceae</taxon>
        <taxon>Stereocaulon</taxon>
    </lineage>
</organism>
<evidence type="ECO:0000259" key="3">
    <source>
        <dbReference type="PROSITE" id="PS50048"/>
    </source>
</evidence>
<evidence type="ECO:0000256" key="1">
    <source>
        <dbReference type="ARBA" id="ARBA00023242"/>
    </source>
</evidence>
<dbReference type="PANTHER" id="PTHR37534:SF9">
    <property type="entry name" value="ZN(II)2CYS6 TRANSCRIPTION FACTOR (EUROFUNG)"/>
    <property type="match status" value="1"/>
</dbReference>
<dbReference type="PROSITE" id="PS00463">
    <property type="entry name" value="ZN2_CY6_FUNGAL_1"/>
    <property type="match status" value="1"/>
</dbReference>
<reference evidence="4 5" key="1">
    <citation type="submission" date="2024-09" db="EMBL/GenBank/DDBJ databases">
        <title>Rethinking Asexuality: The Enigmatic Case of Functional Sexual Genes in Lepraria (Stereocaulaceae).</title>
        <authorList>
            <person name="Doellman M."/>
            <person name="Sun Y."/>
            <person name="Barcenas-Pena A."/>
            <person name="Lumbsch H.T."/>
            <person name="Grewe F."/>
        </authorList>
    </citation>
    <scope>NUCLEOTIDE SEQUENCE [LARGE SCALE GENOMIC DNA]</scope>
    <source>
        <strain evidence="4 5">Mercado 3170</strain>
    </source>
</reference>
<dbReference type="EMBL" id="JBEFKJ010000041">
    <property type="protein sequence ID" value="KAL2037442.1"/>
    <property type="molecule type" value="Genomic_DNA"/>
</dbReference>
<dbReference type="Pfam" id="PF00172">
    <property type="entry name" value="Zn_clus"/>
    <property type="match status" value="1"/>
</dbReference>
<comment type="caution">
    <text evidence="4">The sequence shown here is derived from an EMBL/GenBank/DDBJ whole genome shotgun (WGS) entry which is preliminary data.</text>
</comment>
<name>A0ABR3ZZD3_9LECA</name>
<dbReference type="InterPro" id="IPR001138">
    <property type="entry name" value="Zn2Cys6_DnaBD"/>
</dbReference>
<dbReference type="SUPFAM" id="SSF57701">
    <property type="entry name" value="Zn2/Cys6 DNA-binding domain"/>
    <property type="match status" value="1"/>
</dbReference>
<dbReference type="PANTHER" id="PTHR37534">
    <property type="entry name" value="TRANSCRIPTIONAL ACTIVATOR PROTEIN UGA3"/>
    <property type="match status" value="1"/>
</dbReference>
<evidence type="ECO:0000313" key="5">
    <source>
        <dbReference type="Proteomes" id="UP001590950"/>
    </source>
</evidence>
<feature type="compositionally biased region" description="Polar residues" evidence="2">
    <location>
        <begin position="160"/>
        <end position="173"/>
    </location>
</feature>
<feature type="domain" description="Zn(2)-C6 fungal-type" evidence="3">
    <location>
        <begin position="7"/>
        <end position="35"/>
    </location>
</feature>
<evidence type="ECO:0000313" key="4">
    <source>
        <dbReference type="EMBL" id="KAL2037442.1"/>
    </source>
</evidence>
<dbReference type="Proteomes" id="UP001590950">
    <property type="component" value="Unassembled WGS sequence"/>
</dbReference>
<proteinExistence type="predicted"/>
<keyword evidence="1" id="KW-0539">Nucleus</keyword>
<dbReference type="InterPro" id="IPR036864">
    <property type="entry name" value="Zn2-C6_fun-type_DNA-bd_sf"/>
</dbReference>
<keyword evidence="5" id="KW-1185">Reference proteome</keyword>